<feature type="region of interest" description="Disordered" evidence="1">
    <location>
        <begin position="1"/>
        <end position="36"/>
    </location>
</feature>
<evidence type="ECO:0000256" key="1">
    <source>
        <dbReference type="SAM" id="MobiDB-lite"/>
    </source>
</evidence>
<keyword evidence="3" id="KW-1185">Reference proteome</keyword>
<reference evidence="2 3" key="1">
    <citation type="journal article" date="2024" name="Nat. Commun.">
        <title>Phylogenomics reveals the evolutionary origins of lichenization in chlorophyte algae.</title>
        <authorList>
            <person name="Puginier C."/>
            <person name="Libourel C."/>
            <person name="Otte J."/>
            <person name="Skaloud P."/>
            <person name="Haon M."/>
            <person name="Grisel S."/>
            <person name="Petersen M."/>
            <person name="Berrin J.G."/>
            <person name="Delaux P.M."/>
            <person name="Dal Grande F."/>
            <person name="Keller J."/>
        </authorList>
    </citation>
    <scope>NUCLEOTIDE SEQUENCE [LARGE SCALE GENOMIC DNA]</scope>
    <source>
        <strain evidence="2 3">SAG 2145</strain>
    </source>
</reference>
<feature type="compositionally biased region" description="Basic residues" evidence="1">
    <location>
        <begin position="86"/>
        <end position="95"/>
    </location>
</feature>
<protein>
    <submittedName>
        <fullName evidence="2">Uncharacterized protein</fullName>
    </submittedName>
</protein>
<organism evidence="2 3">
    <name type="scientific">Apatococcus lobatus</name>
    <dbReference type="NCBI Taxonomy" id="904363"/>
    <lineage>
        <taxon>Eukaryota</taxon>
        <taxon>Viridiplantae</taxon>
        <taxon>Chlorophyta</taxon>
        <taxon>core chlorophytes</taxon>
        <taxon>Trebouxiophyceae</taxon>
        <taxon>Chlorellales</taxon>
        <taxon>Chlorellaceae</taxon>
        <taxon>Apatococcus</taxon>
    </lineage>
</organism>
<dbReference type="AlphaFoldDB" id="A0AAW1QZT2"/>
<sequence length="235" mass="27255">MEAAQLEKPTNLELPEKVSSRDVQLQLDSPYEGPLPMADHRTIMKKASLCPESPFAAYSMYAGDQQPIAEEASAEELAAQVAREMQRRRVKRQNKQRQAVRLPRFSPRRRTDHGRRVSRQPSPRLHQAERRERRHGHGNPQHLPPRYRQDDHDSGRHEKMTTGLGQAALLRTISLMEQLQMDTSDEGRRTSGSAHSGRPPRASRQIRHDRNQRQMYSSGEIERQYFQQPFSRHSK</sequence>
<gene>
    <name evidence="2" type="ORF">WJX74_002146</name>
</gene>
<dbReference type="Proteomes" id="UP001438707">
    <property type="component" value="Unassembled WGS sequence"/>
</dbReference>
<name>A0AAW1QZT2_9CHLO</name>
<accession>A0AAW1QZT2</accession>
<dbReference type="EMBL" id="JALJOS010000019">
    <property type="protein sequence ID" value="KAK9826972.1"/>
    <property type="molecule type" value="Genomic_DNA"/>
</dbReference>
<proteinExistence type="predicted"/>
<feature type="region of interest" description="Disordered" evidence="1">
    <location>
        <begin position="84"/>
        <end position="235"/>
    </location>
</feature>
<evidence type="ECO:0000313" key="2">
    <source>
        <dbReference type="EMBL" id="KAK9826972.1"/>
    </source>
</evidence>
<evidence type="ECO:0000313" key="3">
    <source>
        <dbReference type="Proteomes" id="UP001438707"/>
    </source>
</evidence>
<feature type="compositionally biased region" description="Basic residues" evidence="1">
    <location>
        <begin position="106"/>
        <end position="118"/>
    </location>
</feature>
<comment type="caution">
    <text evidence="2">The sequence shown here is derived from an EMBL/GenBank/DDBJ whole genome shotgun (WGS) entry which is preliminary data.</text>
</comment>
<feature type="compositionally biased region" description="Basic and acidic residues" evidence="1">
    <location>
        <begin position="147"/>
        <end position="160"/>
    </location>
</feature>
<feature type="compositionally biased region" description="Polar residues" evidence="1">
    <location>
        <begin position="225"/>
        <end position="235"/>
    </location>
</feature>